<dbReference type="InterPro" id="IPR013078">
    <property type="entry name" value="His_Pase_superF_clade-1"/>
</dbReference>
<evidence type="ECO:0000256" key="2">
    <source>
        <dbReference type="ARBA" id="ARBA00012028"/>
    </source>
</evidence>
<sequence length="544" mass="57868">MPIYFIRHGESSANERNRFAGHLESHLTPLGESQARDAGKRALDLGLEVDEVHISTLSRTRRTAELALGEMGQSPVVVESGLIVERHFGVYGGKNKSLVKKAVGFATYTEHFHSNAGAPPGGETWAELYGRAKAYYDEVLTPADRAGRTVLVVTHKYVVEMFALIAAGIDPSEYRDLKVPNARPLSVDDLRRIARADSTTAAVNDLGEIVEIRFPLLAFVAALVGVGLHIALPVTVPTIVFEVGLGALLAVTSFFSLLRIAPSILGDPALRPSRRSVLAVVPLVVLKAGLALILLQLSDSPLALLGALLLLLPPALLAPTLSLAWGGDYFAAICQTVVATLVLPAVVGVVVLLDSGSSFDAARLPEAALAFALVVVGSFVLPLVAAQAFRRRSPIRAGQVSTNWNWLGSVAVIVLALFAGYSLTPSDLTVDASVAGQIGFAVAALLAIRLLAGGYLKVVRPDEGVDRDIRITQATPNVFLWVSLSAALFGAREAGFGTAAVVTFFGLVWLDDVVRVRRQRRELADDVAALGRDPRRDLEGAALR</sequence>
<dbReference type="Pfam" id="PF00300">
    <property type="entry name" value="His_Phos_1"/>
    <property type="match status" value="1"/>
</dbReference>
<feature type="transmembrane region" description="Helical" evidence="7">
    <location>
        <begin position="214"/>
        <end position="232"/>
    </location>
</feature>
<protein>
    <recommendedName>
        <fullName evidence="2">phosphoglycerate mutase (2,3-diphosphoglycerate-dependent)</fullName>
        <ecNumber evidence="2">5.4.2.11</ecNumber>
    </recommendedName>
</protein>
<feature type="active site" description="Proton donor/acceptor" evidence="5">
    <location>
        <position position="85"/>
    </location>
</feature>
<dbReference type="SUPFAM" id="SSF53254">
    <property type="entry name" value="Phosphoglycerate mutase-like"/>
    <property type="match status" value="1"/>
</dbReference>
<evidence type="ECO:0000256" key="4">
    <source>
        <dbReference type="ARBA" id="ARBA00023235"/>
    </source>
</evidence>
<evidence type="ECO:0000256" key="5">
    <source>
        <dbReference type="PIRSR" id="PIRSR613078-1"/>
    </source>
</evidence>
<comment type="caution">
    <text evidence="8">The sequence shown here is derived from an EMBL/GenBank/DDBJ whole genome shotgun (WGS) entry which is preliminary data.</text>
</comment>
<feature type="binding site" evidence="6">
    <location>
        <begin position="7"/>
        <end position="14"/>
    </location>
    <ligand>
        <name>substrate</name>
    </ligand>
</feature>
<dbReference type="PANTHER" id="PTHR11931">
    <property type="entry name" value="PHOSPHOGLYCERATE MUTASE"/>
    <property type="match status" value="1"/>
</dbReference>
<feature type="transmembrane region" description="Helical" evidence="7">
    <location>
        <begin position="404"/>
        <end position="423"/>
    </location>
</feature>
<evidence type="ECO:0000256" key="3">
    <source>
        <dbReference type="ARBA" id="ARBA00023152"/>
    </source>
</evidence>
<reference evidence="8 9" key="1">
    <citation type="submission" date="2018-10" db="EMBL/GenBank/DDBJ databases">
        <title>Sequencing the genomes of 1000 actinobacteria strains.</title>
        <authorList>
            <person name="Klenk H.-P."/>
        </authorList>
    </citation>
    <scope>NUCLEOTIDE SEQUENCE [LARGE SCALE GENOMIC DNA]</scope>
    <source>
        <strain evidence="8 9">DSM 17894</strain>
    </source>
</reference>
<accession>A0A495IFS8</accession>
<proteinExistence type="inferred from homology"/>
<comment type="similarity">
    <text evidence="1">Belongs to the phosphoglycerate mutase family. BPG-dependent PGAM subfamily.</text>
</comment>
<organism evidence="8 9">
    <name type="scientific">Frondihabitans australicus</name>
    <dbReference type="NCBI Taxonomy" id="386892"/>
    <lineage>
        <taxon>Bacteria</taxon>
        <taxon>Bacillati</taxon>
        <taxon>Actinomycetota</taxon>
        <taxon>Actinomycetes</taxon>
        <taxon>Micrococcales</taxon>
        <taxon>Microbacteriaceae</taxon>
        <taxon>Frondihabitans</taxon>
    </lineage>
</organism>
<feature type="transmembrane region" description="Helical" evidence="7">
    <location>
        <begin position="277"/>
        <end position="297"/>
    </location>
</feature>
<keyword evidence="4" id="KW-0413">Isomerase</keyword>
<dbReference type="InterPro" id="IPR038770">
    <property type="entry name" value="Na+/solute_symporter_sf"/>
</dbReference>
<dbReference type="Gene3D" id="3.40.50.1240">
    <property type="entry name" value="Phosphoglycerate mutase-like"/>
    <property type="match status" value="1"/>
</dbReference>
<keyword evidence="7" id="KW-1133">Transmembrane helix</keyword>
<gene>
    <name evidence="8" type="ORF">C8E83_1377</name>
</gene>
<evidence type="ECO:0000313" key="9">
    <source>
        <dbReference type="Proteomes" id="UP000280008"/>
    </source>
</evidence>
<feature type="active site" description="Tele-phosphohistidine intermediate" evidence="5">
    <location>
        <position position="8"/>
    </location>
</feature>
<feature type="transmembrane region" description="Helical" evidence="7">
    <location>
        <begin position="364"/>
        <end position="384"/>
    </location>
</feature>
<feature type="binding site" evidence="6">
    <location>
        <position position="96"/>
    </location>
    <ligand>
        <name>substrate</name>
    </ligand>
</feature>
<dbReference type="Gene3D" id="1.20.1530.20">
    <property type="match status" value="1"/>
</dbReference>
<keyword evidence="7" id="KW-0812">Transmembrane</keyword>
<feature type="transmembrane region" description="Helical" evidence="7">
    <location>
        <begin position="471"/>
        <end position="489"/>
    </location>
</feature>
<keyword evidence="3" id="KW-0324">Glycolysis</keyword>
<evidence type="ECO:0000256" key="1">
    <source>
        <dbReference type="ARBA" id="ARBA00006717"/>
    </source>
</evidence>
<evidence type="ECO:0000256" key="7">
    <source>
        <dbReference type="SAM" id="Phobius"/>
    </source>
</evidence>
<dbReference type="RefSeq" id="WP_121369029.1">
    <property type="nucleotide sequence ID" value="NZ_RBKS01000001.1"/>
</dbReference>
<dbReference type="Proteomes" id="UP000280008">
    <property type="component" value="Unassembled WGS sequence"/>
</dbReference>
<evidence type="ECO:0000256" key="6">
    <source>
        <dbReference type="PIRSR" id="PIRSR613078-2"/>
    </source>
</evidence>
<keyword evidence="9" id="KW-1185">Reference proteome</keyword>
<feature type="transmembrane region" description="Helical" evidence="7">
    <location>
        <begin position="303"/>
        <end position="322"/>
    </location>
</feature>
<dbReference type="InterPro" id="IPR005952">
    <property type="entry name" value="Phosphogly_mut1"/>
</dbReference>
<dbReference type="InterPro" id="IPR029033">
    <property type="entry name" value="His_PPase_superfam"/>
</dbReference>
<evidence type="ECO:0000313" key="8">
    <source>
        <dbReference type="EMBL" id="RKR74268.1"/>
    </source>
</evidence>
<dbReference type="EMBL" id="RBKS01000001">
    <property type="protein sequence ID" value="RKR74268.1"/>
    <property type="molecule type" value="Genomic_DNA"/>
</dbReference>
<feature type="transmembrane region" description="Helical" evidence="7">
    <location>
        <begin position="495"/>
        <end position="514"/>
    </location>
</feature>
<name>A0A495IFS8_9MICO</name>
<keyword evidence="7" id="KW-0472">Membrane</keyword>
<dbReference type="AlphaFoldDB" id="A0A495IFS8"/>
<dbReference type="CDD" id="cd07067">
    <property type="entry name" value="HP_PGM_like"/>
    <property type="match status" value="1"/>
</dbReference>
<dbReference type="GO" id="GO:0006096">
    <property type="term" value="P:glycolytic process"/>
    <property type="evidence" value="ECO:0007669"/>
    <property type="project" value="UniProtKB-KW"/>
</dbReference>
<dbReference type="OrthoDB" id="5449373at2"/>
<dbReference type="SMART" id="SM00855">
    <property type="entry name" value="PGAM"/>
    <property type="match status" value="1"/>
</dbReference>
<feature type="transmembrane region" description="Helical" evidence="7">
    <location>
        <begin position="238"/>
        <end position="257"/>
    </location>
</feature>
<feature type="transmembrane region" description="Helical" evidence="7">
    <location>
        <begin position="435"/>
        <end position="459"/>
    </location>
</feature>
<dbReference type="GO" id="GO:0004619">
    <property type="term" value="F:phosphoglycerate mutase activity"/>
    <property type="evidence" value="ECO:0007669"/>
    <property type="project" value="UniProtKB-EC"/>
</dbReference>
<dbReference type="EC" id="5.4.2.11" evidence="2"/>
<feature type="binding site" evidence="6">
    <location>
        <position position="59"/>
    </location>
    <ligand>
        <name>substrate</name>
    </ligand>
</feature>
<feature type="transmembrane region" description="Helical" evidence="7">
    <location>
        <begin position="329"/>
        <end position="352"/>
    </location>
</feature>